<proteinExistence type="predicted"/>
<dbReference type="GO" id="GO:0006865">
    <property type="term" value="P:amino acid transport"/>
    <property type="evidence" value="ECO:0007669"/>
    <property type="project" value="InterPro"/>
</dbReference>
<organism evidence="7 8">
    <name type="scientific">Amycolatopsis marina</name>
    <dbReference type="NCBI Taxonomy" id="490629"/>
    <lineage>
        <taxon>Bacteria</taxon>
        <taxon>Bacillati</taxon>
        <taxon>Actinomycetota</taxon>
        <taxon>Actinomycetes</taxon>
        <taxon>Pseudonocardiales</taxon>
        <taxon>Pseudonocardiaceae</taxon>
        <taxon>Amycolatopsis</taxon>
    </lineage>
</organism>
<evidence type="ECO:0000256" key="5">
    <source>
        <dbReference type="ARBA" id="ARBA00023136"/>
    </source>
</evidence>
<feature type="transmembrane region" description="Helical" evidence="6">
    <location>
        <begin position="123"/>
        <end position="145"/>
    </location>
</feature>
<evidence type="ECO:0000256" key="1">
    <source>
        <dbReference type="ARBA" id="ARBA00004651"/>
    </source>
</evidence>
<evidence type="ECO:0000256" key="3">
    <source>
        <dbReference type="ARBA" id="ARBA00022692"/>
    </source>
</evidence>
<comment type="subcellular location">
    <subcellularLocation>
        <location evidence="1">Cell membrane</location>
        <topology evidence="1">Multi-pass membrane protein</topology>
    </subcellularLocation>
</comment>
<sequence>MEADSRTVVTGALVAGLLAGYGIALPVGAIGSYLVALTARTSLRVGCAAALGVASADGLYALAAVVGGGAVAGLLAPVAAQFRIASAVVLLGLATWTAVTAVRAYREQGTVRAPATPGAWRAYAGLLGLTLLNPATIVYFTALVVGNSHSVAASPPARMVFVVAAFTASASWQLALAGGGALLGRLLTGPRGRLLTGLASGVLIGALAIWMVW</sequence>
<gene>
    <name evidence="7" type="ORF">SAMN05216266_1225</name>
</gene>
<keyword evidence="5 6" id="KW-0472">Membrane</keyword>
<evidence type="ECO:0000313" key="7">
    <source>
        <dbReference type="EMBL" id="SFB58279.1"/>
    </source>
</evidence>
<keyword evidence="2" id="KW-1003">Cell membrane</keyword>
<evidence type="ECO:0000256" key="4">
    <source>
        <dbReference type="ARBA" id="ARBA00022989"/>
    </source>
</evidence>
<evidence type="ECO:0000256" key="6">
    <source>
        <dbReference type="SAM" id="Phobius"/>
    </source>
</evidence>
<dbReference type="Pfam" id="PF01810">
    <property type="entry name" value="LysE"/>
    <property type="match status" value="1"/>
</dbReference>
<keyword evidence="8" id="KW-1185">Reference proteome</keyword>
<dbReference type="Proteomes" id="UP000243799">
    <property type="component" value="Unassembled WGS sequence"/>
</dbReference>
<evidence type="ECO:0000313" key="8">
    <source>
        <dbReference type="Proteomes" id="UP000243799"/>
    </source>
</evidence>
<feature type="transmembrane region" description="Helical" evidence="6">
    <location>
        <begin position="12"/>
        <end position="36"/>
    </location>
</feature>
<dbReference type="InterPro" id="IPR001123">
    <property type="entry name" value="LeuE-type"/>
</dbReference>
<dbReference type="GO" id="GO:0005886">
    <property type="term" value="C:plasma membrane"/>
    <property type="evidence" value="ECO:0007669"/>
    <property type="project" value="UniProtKB-SubCell"/>
</dbReference>
<dbReference type="STRING" id="490629.SAMN05216266_1225"/>
<dbReference type="EMBL" id="FOKG01000022">
    <property type="protein sequence ID" value="SFB58279.1"/>
    <property type="molecule type" value="Genomic_DNA"/>
</dbReference>
<protein>
    <submittedName>
        <fullName evidence="7">Arginine exporter protein ArgO</fullName>
    </submittedName>
</protein>
<feature type="transmembrane region" description="Helical" evidence="6">
    <location>
        <begin position="48"/>
        <end position="76"/>
    </location>
</feature>
<dbReference type="RefSeq" id="WP_245788788.1">
    <property type="nucleotide sequence ID" value="NZ_FOKG01000022.1"/>
</dbReference>
<keyword evidence="3 6" id="KW-0812">Transmembrane</keyword>
<feature type="transmembrane region" description="Helical" evidence="6">
    <location>
        <begin position="194"/>
        <end position="212"/>
    </location>
</feature>
<evidence type="ECO:0000256" key="2">
    <source>
        <dbReference type="ARBA" id="ARBA00022475"/>
    </source>
</evidence>
<keyword evidence="4 6" id="KW-1133">Transmembrane helix</keyword>
<feature type="transmembrane region" description="Helical" evidence="6">
    <location>
        <begin position="157"/>
        <end position="182"/>
    </location>
</feature>
<name>A0A1I1C6L9_9PSEU</name>
<reference evidence="8" key="1">
    <citation type="submission" date="2016-10" db="EMBL/GenBank/DDBJ databases">
        <authorList>
            <person name="Varghese N."/>
            <person name="Submissions S."/>
        </authorList>
    </citation>
    <scope>NUCLEOTIDE SEQUENCE [LARGE SCALE GENOMIC DNA]</scope>
    <source>
        <strain evidence="8">CGMCC 4.3568</strain>
    </source>
</reference>
<accession>A0A1I1C6L9</accession>
<feature type="transmembrane region" description="Helical" evidence="6">
    <location>
        <begin position="82"/>
        <end position="102"/>
    </location>
</feature>
<dbReference type="AlphaFoldDB" id="A0A1I1C6L9"/>